<dbReference type="Gene3D" id="3.60.15.10">
    <property type="entry name" value="Ribonuclease Z/Hydroxyacylglutathione hydrolase-like"/>
    <property type="match status" value="1"/>
</dbReference>
<feature type="domain" description="Metallo-beta-lactamase" evidence="2">
    <location>
        <begin position="18"/>
        <end position="188"/>
    </location>
</feature>
<dbReference type="Pfam" id="PF12706">
    <property type="entry name" value="Lactamase_B_2"/>
    <property type="match status" value="1"/>
</dbReference>
<comment type="caution">
    <text evidence="3">The sequence shown here is derived from an EMBL/GenBank/DDBJ whole genome shotgun (WGS) entry which is preliminary data.</text>
</comment>
<evidence type="ECO:0000259" key="2">
    <source>
        <dbReference type="SMART" id="SM00849"/>
    </source>
</evidence>
<dbReference type="Proteomes" id="UP000572212">
    <property type="component" value="Unassembled WGS sequence"/>
</dbReference>
<keyword evidence="4" id="KW-1185">Reference proteome</keyword>
<dbReference type="GO" id="GO:0042781">
    <property type="term" value="F:3'-tRNA processing endoribonuclease activity"/>
    <property type="evidence" value="ECO:0007669"/>
    <property type="project" value="TreeGrafter"/>
</dbReference>
<evidence type="ECO:0000313" key="3">
    <source>
        <dbReference type="EMBL" id="MBB6512745.1"/>
    </source>
</evidence>
<protein>
    <submittedName>
        <fullName evidence="3">Ribonuclease BN (tRNA processing enzyme)</fullName>
    </submittedName>
</protein>
<sequence length="243" mass="26966">MKIIPIGIWGGYPKANGANSSFLVIDGDFHLLIDCGSGVLASLQQIIPIHTLDAVIITHYHHDHVADVGVLKYAKLVQNQLQEQKSITVYAHAKDKTFFQWKSTEDIIFQVIEEETEQEIGPFTIRTAVTNHPAYCLAVQIENREGKKVTFTSDTAWKDELVTFAEGSDLLVSESNLYEHLEGKIPGHLSGREAGKLANAANVKQLLLTHLPHFGNVNDLVEEAQSEFDGPVSLAVVHREYEV</sequence>
<reference evidence="3 4" key="1">
    <citation type="submission" date="2020-08" db="EMBL/GenBank/DDBJ databases">
        <title>Genomic Encyclopedia of Type Strains, Phase IV (KMG-IV): sequencing the most valuable type-strain genomes for metagenomic binning, comparative biology and taxonomic classification.</title>
        <authorList>
            <person name="Goeker M."/>
        </authorList>
    </citation>
    <scope>NUCLEOTIDE SEQUENCE [LARGE SCALE GENOMIC DNA]</scope>
    <source>
        <strain evidence="3 4">DSM 11805</strain>
    </source>
</reference>
<evidence type="ECO:0000256" key="1">
    <source>
        <dbReference type="ARBA" id="ARBA00022833"/>
    </source>
</evidence>
<name>A0A841RNJ6_9BACI</name>
<proteinExistence type="predicted"/>
<keyword evidence="1" id="KW-0862">Zinc</keyword>
<dbReference type="InterPro" id="IPR036866">
    <property type="entry name" value="RibonucZ/Hydroxyglut_hydro"/>
</dbReference>
<dbReference type="PANTHER" id="PTHR46018">
    <property type="entry name" value="ZINC PHOSPHODIESTERASE ELAC PROTEIN 1"/>
    <property type="match status" value="1"/>
</dbReference>
<dbReference type="InterPro" id="IPR001279">
    <property type="entry name" value="Metallo-B-lactamas"/>
</dbReference>
<organism evidence="3 4">
    <name type="scientific">Gracilibacillus halotolerans</name>
    <dbReference type="NCBI Taxonomy" id="74386"/>
    <lineage>
        <taxon>Bacteria</taxon>
        <taxon>Bacillati</taxon>
        <taxon>Bacillota</taxon>
        <taxon>Bacilli</taxon>
        <taxon>Bacillales</taxon>
        <taxon>Bacillaceae</taxon>
        <taxon>Gracilibacillus</taxon>
    </lineage>
</organism>
<gene>
    <name evidence="3" type="ORF">GGQ92_001531</name>
</gene>
<dbReference type="EMBL" id="JACHON010000004">
    <property type="protein sequence ID" value="MBB6512745.1"/>
    <property type="molecule type" value="Genomic_DNA"/>
</dbReference>
<dbReference type="AlphaFoldDB" id="A0A841RNJ6"/>
<dbReference type="PANTHER" id="PTHR46018:SF4">
    <property type="entry name" value="METALLO-HYDROLASE YHFI-RELATED"/>
    <property type="match status" value="1"/>
</dbReference>
<dbReference type="CDD" id="cd07716">
    <property type="entry name" value="RNaseZ_short-form-like_MBL-fold"/>
    <property type="match status" value="1"/>
</dbReference>
<dbReference type="RefSeq" id="WP_184246568.1">
    <property type="nucleotide sequence ID" value="NZ_BAAACU010000028.1"/>
</dbReference>
<dbReference type="SMART" id="SM00849">
    <property type="entry name" value="Lactamase_B"/>
    <property type="match status" value="1"/>
</dbReference>
<evidence type="ECO:0000313" key="4">
    <source>
        <dbReference type="Proteomes" id="UP000572212"/>
    </source>
</evidence>
<accession>A0A841RNJ6</accession>
<dbReference type="SUPFAM" id="SSF56281">
    <property type="entry name" value="Metallo-hydrolase/oxidoreductase"/>
    <property type="match status" value="1"/>
</dbReference>